<feature type="region of interest" description="Disordered" evidence="1">
    <location>
        <begin position="1"/>
        <end position="23"/>
    </location>
</feature>
<dbReference type="InterPro" id="IPR048255">
    <property type="entry name" value="IML1_N"/>
</dbReference>
<feature type="compositionally biased region" description="Gly residues" evidence="1">
    <location>
        <begin position="974"/>
        <end position="988"/>
    </location>
</feature>
<dbReference type="PROSITE" id="PS50186">
    <property type="entry name" value="DEP"/>
    <property type="match status" value="1"/>
</dbReference>
<evidence type="ECO:0000259" key="2">
    <source>
        <dbReference type="PROSITE" id="PS50186"/>
    </source>
</evidence>
<dbReference type="InterPro" id="IPR027244">
    <property type="entry name" value="IML1"/>
</dbReference>
<keyword evidence="4" id="KW-1185">Reference proteome</keyword>
<proteinExistence type="predicted"/>
<feature type="domain" description="DEP" evidence="2">
    <location>
        <begin position="1081"/>
        <end position="1116"/>
    </location>
</feature>
<dbReference type="GO" id="GO:0034198">
    <property type="term" value="P:cellular response to amino acid starvation"/>
    <property type="evidence" value="ECO:0007669"/>
    <property type="project" value="TreeGrafter"/>
</dbReference>
<dbReference type="GO" id="GO:1904262">
    <property type="term" value="P:negative regulation of TORC1 signaling"/>
    <property type="evidence" value="ECO:0007669"/>
    <property type="project" value="TreeGrafter"/>
</dbReference>
<dbReference type="GO" id="GO:0005765">
    <property type="term" value="C:lysosomal membrane"/>
    <property type="evidence" value="ECO:0007669"/>
    <property type="project" value="TreeGrafter"/>
</dbReference>
<dbReference type="Pfam" id="PF12257">
    <property type="entry name" value="IML1"/>
    <property type="match status" value="1"/>
</dbReference>
<gene>
    <name evidence="3" type="ORF">DdX_01563</name>
</gene>
<feature type="region of interest" description="Disordered" evidence="1">
    <location>
        <begin position="646"/>
        <end position="684"/>
    </location>
</feature>
<dbReference type="EMBL" id="JAKKPZ010000001">
    <property type="protein sequence ID" value="KAI1729330.1"/>
    <property type="molecule type" value="Genomic_DNA"/>
</dbReference>
<feature type="region of interest" description="Disordered" evidence="1">
    <location>
        <begin position="968"/>
        <end position="1005"/>
    </location>
</feature>
<dbReference type="Proteomes" id="UP001201812">
    <property type="component" value="Unassembled WGS sequence"/>
</dbReference>
<evidence type="ECO:0000313" key="3">
    <source>
        <dbReference type="EMBL" id="KAI1729330.1"/>
    </source>
</evidence>
<evidence type="ECO:0000313" key="4">
    <source>
        <dbReference type="Proteomes" id="UP001201812"/>
    </source>
</evidence>
<dbReference type="GO" id="GO:0010508">
    <property type="term" value="P:positive regulation of autophagy"/>
    <property type="evidence" value="ECO:0007669"/>
    <property type="project" value="TreeGrafter"/>
</dbReference>
<dbReference type="InterPro" id="IPR000591">
    <property type="entry name" value="DEP_dom"/>
</dbReference>
<dbReference type="Pfam" id="PF19418">
    <property type="entry name" value="DEPDC5_CTD"/>
    <property type="match status" value="1"/>
</dbReference>
<evidence type="ECO:0000256" key="1">
    <source>
        <dbReference type="SAM" id="MobiDB-lite"/>
    </source>
</evidence>
<dbReference type="GO" id="GO:1990130">
    <property type="term" value="C:GATOR1 complex"/>
    <property type="evidence" value="ECO:0007669"/>
    <property type="project" value="TreeGrafter"/>
</dbReference>
<dbReference type="GO" id="GO:0035556">
    <property type="term" value="P:intracellular signal transduction"/>
    <property type="evidence" value="ECO:0007669"/>
    <property type="project" value="InterPro"/>
</dbReference>
<dbReference type="PANTHER" id="PTHR13179:SF8">
    <property type="entry name" value="GATOR COMPLEX PROTEIN DEPDC5"/>
    <property type="match status" value="1"/>
</dbReference>
<name>A0AAD4NIC1_9BILA</name>
<dbReference type="GO" id="GO:0005096">
    <property type="term" value="F:GTPase activator activity"/>
    <property type="evidence" value="ECO:0007669"/>
    <property type="project" value="InterPro"/>
</dbReference>
<comment type="caution">
    <text evidence="3">The sequence shown here is derived from an EMBL/GenBank/DDBJ whole genome shotgun (WGS) entry which is preliminary data.</text>
</comment>
<reference evidence="3" key="1">
    <citation type="submission" date="2022-01" db="EMBL/GenBank/DDBJ databases">
        <title>Genome Sequence Resource for Two Populations of Ditylenchus destructor, the Migratory Endoparasitic Phytonematode.</title>
        <authorList>
            <person name="Zhang H."/>
            <person name="Lin R."/>
            <person name="Xie B."/>
        </authorList>
    </citation>
    <scope>NUCLEOTIDE SEQUENCE</scope>
    <source>
        <strain evidence="3">BazhouSP</strain>
    </source>
</reference>
<organism evidence="3 4">
    <name type="scientific">Ditylenchus destructor</name>
    <dbReference type="NCBI Taxonomy" id="166010"/>
    <lineage>
        <taxon>Eukaryota</taxon>
        <taxon>Metazoa</taxon>
        <taxon>Ecdysozoa</taxon>
        <taxon>Nematoda</taxon>
        <taxon>Chromadorea</taxon>
        <taxon>Rhabditida</taxon>
        <taxon>Tylenchina</taxon>
        <taxon>Tylenchomorpha</taxon>
        <taxon>Sphaerularioidea</taxon>
        <taxon>Anguinidae</taxon>
        <taxon>Anguininae</taxon>
        <taxon>Ditylenchus</taxon>
    </lineage>
</organism>
<feature type="compositionally biased region" description="Low complexity" evidence="1">
    <location>
        <begin position="657"/>
        <end position="668"/>
    </location>
</feature>
<dbReference type="PANTHER" id="PTHR13179">
    <property type="entry name" value="DEP DOMAIN CONTAINING PROTEIN 5"/>
    <property type="match status" value="1"/>
</dbReference>
<accession>A0AAD4NIC1</accession>
<feature type="compositionally biased region" description="Polar residues" evidence="1">
    <location>
        <begin position="1"/>
        <end position="21"/>
    </location>
</feature>
<protein>
    <submittedName>
        <fullName evidence="3">Vacuolar membrane-associated protein iml1 domain-containing protein</fullName>
    </submittedName>
</protein>
<dbReference type="InterPro" id="IPR045838">
    <property type="entry name" value="DEPDC5_CTD"/>
</dbReference>
<sequence>MVTLKTTLSEDNQNKLGSPTYTEEDSATLRDKGYVRVKLIHKADEGLEFSPKLIPGLETGDILEIRSALNNDYVIFQFAPECINESRYKDRSLVVCSKAFESRKNSFPTRSECLLRKVSKEDISLDSIELTFKEYYVSRADMWRFRNCLINSCVYAGKKEEWLGVLCTVSDLWKSGEATWSGYVSENTRVVFRSSSSQVLIYIQFSSEMWDIDDQGDLYFEKCTKGFMPALFKKWRENFCAHHVSIIVFSRWYYKPEMLDNDMLEKLRDSRDHRDRYYQDFYRVLVQNEHYNDWSHILSKLKLAFYSYKESIERHNRRAFPTYTGREPICELSTSADGNFLEVLNISMNCFFVYHSDRRFETTGQQIIFVTPGGGVFNVDREMVNLTKQRLIDMGISLDIVCLGEQPLHAVPLFVFKNKSTQHPFEDYFIPHWMNYSYYQMNRRSAISTKFKTRINFPDDLIKGSKKGLVLDQSIENVDDMDNYDECAFSSFLQTNFGAPSNVLSELHKELGVISSSSNIGGSSTLPHSSRANIVQSDRQIVGSLECQGNLERRLDGQFRGGSLESKHKINGQKMIVLNNFEPVRSLINPFRPEEFVIRITANRRRWIHVFPVDRHGMAKLAHHYVVGESVKSVLQNVEPEPVESHAMSGAVVNNGSPARRAPSPQSPVGFDGHAEKKVTGQGAKGKTMVWAWGSTGEEKWNPDMEIGMDWKSLVRSGLLPTTTDFFPDGRSLNDYNMHEHPVLVDFDELAKWVPSDYPNPSPEMLQNLLFDQLICQRLQRGYQIVLLKKELIHSAMRKAIPDRTQQEVHRECCLSFNHIYHRISLVSEEQVRKILIQQFIPKSSVNDEVRNTVRSNTYRYLFQVPDEKSYMTSTTCFKHHNLDKLNWSFLDTELQNRVNVRLYREEMKCFSSKFMVIPDMSKMTKEAFSRRKADIFHPLTNSEELSFNFMKFLECLNKVRCNTPHQVSKSFSSGGGAGSGNLSGTGSGSRPSTPLRHLQGGENLSMNFTTPNAAAALEASGLNSIQSGSTSTVGNNSISLESLLNPNDVEAVMAAWAQQMQNTPLSLPPKNTQTLPSSIFISYDFIYWLMRNVNNLDEMDEALAFANRLVEIDRIHIILLPPSDADTDDTDSCKSMRPSDYLGERKFRFGFYLYCIVGEYAELDMNKINMMGRIIQVALSKSCPDTRPSNSSNEQAPLPNIKECNFRYKSGFFEFTLPSSFAIKNPENQFIECGRVIFDRAYNSAQAFEITVKWFMATGQTVADLVHKQWARHAQKYGLHFFPIPEDAFAEPTNVMSSPLRCPIFVRLRTESIPEQQVDYILKEIMKVFGFVLMNCPVHYEKDRQNVDFLAETNSRLRYVHLSGGMFVKYDPPNRSFMWAWNHMLSQRYRATSCSEEFLDFMLNEFRSFCRNDNDRLTVFVREAILRQNMQLNRFNDAILDLTEYGLEEGNAILSSI</sequence>